<evidence type="ECO:0000313" key="9">
    <source>
        <dbReference type="EMBL" id="JAU97658.1"/>
    </source>
</evidence>
<dbReference type="EMBL" id="GEVI01010953">
    <property type="protein sequence ID" value="JAU21367.1"/>
    <property type="molecule type" value="Transcribed_RNA"/>
</dbReference>
<dbReference type="SUPFAM" id="SSF47323">
    <property type="entry name" value="Anticodon-binding domain of a subclass of class I aminoacyl-tRNA synthetases"/>
    <property type="match status" value="1"/>
</dbReference>
<dbReference type="GO" id="GO:0005524">
    <property type="term" value="F:ATP binding"/>
    <property type="evidence" value="ECO:0007669"/>
    <property type="project" value="UniProtKB-KW"/>
</dbReference>
<keyword evidence="1 8" id="KW-0436">Ligase</keyword>
<evidence type="ECO:0000256" key="3">
    <source>
        <dbReference type="ARBA" id="ARBA00022840"/>
    </source>
</evidence>
<dbReference type="PANTHER" id="PTHR42780:SF1">
    <property type="entry name" value="ISOLEUCINE--TRNA LIGASE, CYTOPLASMIC"/>
    <property type="match status" value="1"/>
</dbReference>
<keyword evidence="2" id="KW-0547">Nucleotide-binding</keyword>
<name>A0A1J3H7L9_NOCCA</name>
<protein>
    <submittedName>
        <fullName evidence="8">Isoleucine--tRNA ligase</fullName>
    </submittedName>
</protein>
<organism evidence="8">
    <name type="scientific">Noccaea caerulescens</name>
    <name type="common">Alpine penny-cress</name>
    <name type="synonym">Thlaspi caerulescens</name>
    <dbReference type="NCBI Taxonomy" id="107243"/>
    <lineage>
        <taxon>Eukaryota</taxon>
        <taxon>Viridiplantae</taxon>
        <taxon>Streptophyta</taxon>
        <taxon>Embryophyta</taxon>
        <taxon>Tracheophyta</taxon>
        <taxon>Spermatophyta</taxon>
        <taxon>Magnoliopsida</taxon>
        <taxon>eudicotyledons</taxon>
        <taxon>Gunneridae</taxon>
        <taxon>Pentapetalae</taxon>
        <taxon>rosids</taxon>
        <taxon>malvids</taxon>
        <taxon>Brassicales</taxon>
        <taxon>Brassicaceae</taxon>
        <taxon>Coluteocarpeae</taxon>
        <taxon>Noccaea</taxon>
    </lineage>
</organism>
<reference evidence="8" key="1">
    <citation type="submission" date="2016-07" db="EMBL/GenBank/DDBJ databases">
        <title>De novo transcriptome assembly of four accessions of the metal hyperaccumulator plant Noccaea caerulescens.</title>
        <authorList>
            <person name="Blande D."/>
            <person name="Halimaa P."/>
            <person name="Tervahauta A.I."/>
            <person name="Aarts M.G."/>
            <person name="Karenlampi S.O."/>
        </authorList>
    </citation>
    <scope>NUCLEOTIDE SEQUENCE</scope>
</reference>
<dbReference type="InterPro" id="IPR023586">
    <property type="entry name" value="Ile-tRNA-ligase_type2"/>
</dbReference>
<gene>
    <name evidence="7" type="ORF">GA_TR13706_c0_g1_i1_g.43233</name>
    <name evidence="8" type="ORF">LE_TR6938_c0_g1_i1_g.25001</name>
    <name evidence="9" type="ORF">MP_TR1287_c0_g1_i1_g.3278</name>
</gene>
<keyword evidence="4" id="KW-0648">Protein biosynthesis</keyword>
<dbReference type="PANTHER" id="PTHR42780">
    <property type="entry name" value="SOLEUCYL-TRNA SYNTHETASE"/>
    <property type="match status" value="1"/>
</dbReference>
<evidence type="ECO:0000256" key="4">
    <source>
        <dbReference type="ARBA" id="ARBA00022917"/>
    </source>
</evidence>
<dbReference type="GO" id="GO:0006428">
    <property type="term" value="P:isoleucyl-tRNA aminoacylation"/>
    <property type="evidence" value="ECO:0007669"/>
    <property type="project" value="TreeGrafter"/>
</dbReference>
<evidence type="ECO:0000259" key="6">
    <source>
        <dbReference type="Pfam" id="PF08264"/>
    </source>
</evidence>
<evidence type="ECO:0000313" key="8">
    <source>
        <dbReference type="EMBL" id="JAU63469.1"/>
    </source>
</evidence>
<dbReference type="InterPro" id="IPR009080">
    <property type="entry name" value="tRNAsynth_Ia_anticodon-bd"/>
</dbReference>
<feature type="domain" description="Methionyl/Valyl/Leucyl/Isoleucyl-tRNA synthetase anticodon-binding" evidence="6">
    <location>
        <begin position="1"/>
        <end position="136"/>
    </location>
</feature>
<evidence type="ECO:0000256" key="2">
    <source>
        <dbReference type="ARBA" id="ARBA00022741"/>
    </source>
</evidence>
<dbReference type="EMBL" id="GEVL01013872">
    <property type="protein sequence ID" value="JAU63469.1"/>
    <property type="molecule type" value="Transcribed_RNA"/>
</dbReference>
<dbReference type="EMBL" id="GEVM01008280">
    <property type="protein sequence ID" value="JAU97658.1"/>
    <property type="molecule type" value="Transcribed_RNA"/>
</dbReference>
<sequence>MGEYKLYNVLPLLIRFLDLLTNWYVRLNRARLKGEAEEDAWTVSLNVLFDVLLKVNVLMSPQVPFITEHMFQNLRLVLREGSPLAEPSVHLLRIAEANPRLLNPTVTEQMANFMSLVETARKLREQKKVSLKQPISSLTVVARKAAVFEGLSAFLQYIREEVNVEDIRHEPNVEKYVKLDALPNLPVLGPKFKGNKAFGDVKTAIGKLTTAELEQVR</sequence>
<evidence type="ECO:0000313" key="7">
    <source>
        <dbReference type="EMBL" id="JAU21367.1"/>
    </source>
</evidence>
<dbReference type="Pfam" id="PF19302">
    <property type="entry name" value="DUF5915"/>
    <property type="match status" value="1"/>
</dbReference>
<evidence type="ECO:0000256" key="5">
    <source>
        <dbReference type="ARBA" id="ARBA00023146"/>
    </source>
</evidence>
<dbReference type="Gene3D" id="1.10.730.10">
    <property type="entry name" value="Isoleucyl-tRNA Synthetase, Domain 1"/>
    <property type="match status" value="1"/>
</dbReference>
<dbReference type="Pfam" id="PF08264">
    <property type="entry name" value="Anticodon_1"/>
    <property type="match status" value="1"/>
</dbReference>
<evidence type="ECO:0000256" key="1">
    <source>
        <dbReference type="ARBA" id="ARBA00022598"/>
    </source>
</evidence>
<dbReference type="InterPro" id="IPR013155">
    <property type="entry name" value="M/V/L/I-tRNA-synth_anticd-bd"/>
</dbReference>
<dbReference type="AlphaFoldDB" id="A0A1J3H7L9"/>
<keyword evidence="5" id="KW-0030">Aminoacyl-tRNA synthetase</keyword>
<accession>A0A1J3H7L9</accession>
<dbReference type="GO" id="GO:0004822">
    <property type="term" value="F:isoleucine-tRNA ligase activity"/>
    <property type="evidence" value="ECO:0007669"/>
    <property type="project" value="InterPro"/>
</dbReference>
<keyword evidence="3" id="KW-0067">ATP-binding</keyword>
<proteinExistence type="predicted"/>